<dbReference type="InterPro" id="IPR008560">
    <property type="entry name" value="DUF842_euk"/>
</dbReference>
<gene>
    <name evidence="2" type="ORF">WMSIL1_LOCUS11166</name>
</gene>
<accession>A0A564YZQ8</accession>
<evidence type="ECO:0000313" key="2">
    <source>
        <dbReference type="EMBL" id="VUZ52705.1"/>
    </source>
</evidence>
<name>A0A564YZQ8_HYMDI</name>
<sequence length="197" mass="22319">RIVGFGYTIASVENSKFLAVLARGFWPYFTHWAYRYNVLMDPVALENEAKKLQNKYSDAINGAIKEWDSKFLRKMQSIYFGCGKKCCDNKEYSTEQVQSCIELCEKPVSSAQELVQGELSTLQNRFQSCVRQCSHQAYDKFKGVEEDLSEAQRMVVQKDTLVCVNKCIEEQISTAIPASIRAVSASLKKISAEQPSL</sequence>
<proteinExistence type="inferred from homology"/>
<dbReference type="Pfam" id="PF05811">
    <property type="entry name" value="DUF842"/>
    <property type="match status" value="1"/>
</dbReference>
<dbReference type="GO" id="GO:0005737">
    <property type="term" value="C:cytoplasm"/>
    <property type="evidence" value="ECO:0007669"/>
    <property type="project" value="TreeGrafter"/>
</dbReference>
<dbReference type="Proteomes" id="UP000321570">
    <property type="component" value="Unassembled WGS sequence"/>
</dbReference>
<dbReference type="PANTHER" id="PTHR21096">
    <property type="entry name" value="PROTEIN FAM136A"/>
    <property type="match status" value="1"/>
</dbReference>
<reference evidence="2 3" key="1">
    <citation type="submission" date="2019-07" db="EMBL/GenBank/DDBJ databases">
        <authorList>
            <person name="Jastrzebski P J."/>
            <person name="Paukszto L."/>
            <person name="Jastrzebski P J."/>
        </authorList>
    </citation>
    <scope>NUCLEOTIDE SEQUENCE [LARGE SCALE GENOMIC DNA]</scope>
    <source>
        <strain evidence="2 3">WMS-il1</strain>
    </source>
</reference>
<organism evidence="2 3">
    <name type="scientific">Hymenolepis diminuta</name>
    <name type="common">Rat tapeworm</name>
    <dbReference type="NCBI Taxonomy" id="6216"/>
    <lineage>
        <taxon>Eukaryota</taxon>
        <taxon>Metazoa</taxon>
        <taxon>Spiralia</taxon>
        <taxon>Lophotrochozoa</taxon>
        <taxon>Platyhelminthes</taxon>
        <taxon>Cestoda</taxon>
        <taxon>Eucestoda</taxon>
        <taxon>Cyclophyllidea</taxon>
        <taxon>Hymenolepididae</taxon>
        <taxon>Hymenolepis</taxon>
    </lineage>
</organism>
<feature type="non-terminal residue" evidence="2">
    <location>
        <position position="1"/>
    </location>
</feature>
<comment type="similarity">
    <text evidence="1">Belongs to the FAM136 family.</text>
</comment>
<evidence type="ECO:0000313" key="3">
    <source>
        <dbReference type="Proteomes" id="UP000321570"/>
    </source>
</evidence>
<evidence type="ECO:0000256" key="1">
    <source>
        <dbReference type="ARBA" id="ARBA00009952"/>
    </source>
</evidence>
<dbReference type="PANTHER" id="PTHR21096:SF0">
    <property type="entry name" value="PROTEIN FAM136A"/>
    <property type="match status" value="1"/>
</dbReference>
<dbReference type="AlphaFoldDB" id="A0A564YZQ8"/>
<dbReference type="EMBL" id="CABIJS010000521">
    <property type="protein sequence ID" value="VUZ52705.1"/>
    <property type="molecule type" value="Genomic_DNA"/>
</dbReference>
<evidence type="ECO:0008006" key="4">
    <source>
        <dbReference type="Google" id="ProtNLM"/>
    </source>
</evidence>
<protein>
    <recommendedName>
        <fullName evidence="4">Protein FAM136A</fullName>
    </recommendedName>
</protein>
<keyword evidence="3" id="KW-1185">Reference proteome</keyword>